<dbReference type="GeneID" id="79948529"/>
<proteinExistence type="predicted"/>
<evidence type="ECO:0000313" key="3">
    <source>
        <dbReference type="Proteomes" id="UP000222310"/>
    </source>
</evidence>
<organism evidence="2 3">
    <name type="scientific">Nostoc linckia z8</name>
    <dbReference type="NCBI Taxonomy" id="1628746"/>
    <lineage>
        <taxon>Bacteria</taxon>
        <taxon>Bacillati</taxon>
        <taxon>Cyanobacteriota</taxon>
        <taxon>Cyanophyceae</taxon>
        <taxon>Nostocales</taxon>
        <taxon>Nostocaceae</taxon>
        <taxon>Nostoc</taxon>
    </lineage>
</organism>
<evidence type="ECO:0008006" key="4">
    <source>
        <dbReference type="Google" id="ProtNLM"/>
    </source>
</evidence>
<dbReference type="InterPro" id="IPR038081">
    <property type="entry name" value="CalX-like_sf"/>
</dbReference>
<evidence type="ECO:0000256" key="1">
    <source>
        <dbReference type="SAM" id="MobiDB-lite"/>
    </source>
</evidence>
<evidence type="ECO:0000313" key="2">
    <source>
        <dbReference type="EMBL" id="PHK04009.1"/>
    </source>
</evidence>
<dbReference type="RefSeq" id="WP_180267621.1">
    <property type="nucleotide sequence ID" value="NZ_LAHD01000030.1"/>
</dbReference>
<dbReference type="EMBL" id="LAHD01000030">
    <property type="protein sequence ID" value="PHK04009.1"/>
    <property type="molecule type" value="Genomic_DNA"/>
</dbReference>
<reference evidence="2 3" key="1">
    <citation type="submission" date="2015-02" db="EMBL/GenBank/DDBJ databases">
        <title>Nostoc linckia genome annotation.</title>
        <authorList>
            <person name="Zhou Z."/>
        </authorList>
    </citation>
    <scope>NUCLEOTIDE SEQUENCE [LARGE SCALE GENOMIC DNA]</scope>
    <source>
        <strain evidence="3">z8</strain>
    </source>
</reference>
<dbReference type="SMART" id="SM00710">
    <property type="entry name" value="PbH1"/>
    <property type="match status" value="7"/>
</dbReference>
<dbReference type="InterPro" id="IPR010221">
    <property type="entry name" value="VCBS_dom"/>
</dbReference>
<dbReference type="Gene3D" id="2.60.40.10">
    <property type="entry name" value="Immunoglobulins"/>
    <property type="match status" value="2"/>
</dbReference>
<dbReference type="NCBIfam" id="NF041519">
    <property type="entry name" value="bluetail"/>
    <property type="match status" value="1"/>
</dbReference>
<feature type="region of interest" description="Disordered" evidence="1">
    <location>
        <begin position="1397"/>
        <end position="1426"/>
    </location>
</feature>
<sequence>MATFNVTSTTDDGTGLTSGTLSYAILQANQLAGDDTISFDTDVRITGVMKTLVNSNITIVGNNHSISGDANNNGINDNGDLRPLFIVGGNVAISDLTITNGRAKGGDSGGGGAGAGMGGGLFIYDGNVSLSNVSFTNNIAQGGNGSAAGLGRGGGGMFGNSANGGGGLFGSAVDNNGGYGGNGNYGGYGGISGSPFSMARGGFGGGGAQTDVFQGGAGGFGGGGSNGSGVVINAFASGGAGGEGGFGGGGGFTRTSPVFGSSYGPGALGGYGGGAGGSFAVLPLGYRSVPGFAGGVGGSGGGGGGAGLGGAIFIRSGSLSLSNTIFTNNRAVGGSGNPSNAPTLQGNERGDGLGGAIFAMRSTVNSNGNNQGMPTFLPTVTTDFTPTFSNNSTIDRPGNISTNNIYGTVIITSVTPTVSITALTPTATEEGTSGVFRISRTTTPVDIGDLTVNLTIDRTGAAAVEDYGFTTPDDYTLSGGNVTVSGNAVTVTIPRGQSFVDVKVTATNDVLAEPDETLTLKLVDGLNRNTGTGYLIDPVRPLQPTIPSATVTIAANDLTNLTVYKATDDGTGNNVGTLSWAIKQANQLPGDDTITINTNVRVTGVMKSLVNSNITIVGNNHTISGDANNNGINDNGDLRPLFILSGNVAISDLTITNGRAKGGGSWLGGGGAGMGGGLFIYDGNVSLNNVAFNNNVAQGGSGQSNYSPGTAGGGMFGNSLDHGAGGLFAGNYGYNGGYGGTGNYGGFGGSPIGGNGGFGGGGAFGGVYGVGAVSDGGNGGFGGGGGFGINGGNGGFGGGGGLGLNNQVGATPYGYGGDGGYGGGGGSGISGKGAGGFGGGGLNSDGGGFGVYNGGAGFGGGIFIRSGALTLKNTTFTGNTATGGAAVAQPGTVVNPGLGKGGAIFIMQSTTNTNGNNQGMPTVLPIVNYVENSPSYSANSAANDAGTAIDNDDIYGTINIASLNNPPTAVDDAISTNENTLLNGNVLAANPTTSDSDPDNNTLTVTEVNGQAGNVGKSINLGNGLLIVNSNGSLSFNPNNGYETLTQGASKTETFTYTISDGNSGTDTANVTITINGVNDAATISGTATASVTEDATNPNLTASGSLGISDVDTGENKFNTTVTPKLGNLGNLSITDAGSWNYTVANSTVQYLGAGKTKTDTFTVRSLDGTAAQDITVTINGVNDAATISGTATALVTEDASNSNLTASGSLGVSDVDTGENKFNTTVTPKLGNLGNLSITDAGSWNYTVANSTVQYLGAGKTKTDTFTVRSLDGTAAQEIAVTINGLNDNPVAGADSLLATQGTSLTITVPSLLVNDTDVDTGDVLRITGVSNAVGGTAVFNTNGTPSNFTDDFITFNPTSSAAGSFQYTLSDGKGGTTTGTVNLLIGSRQLGGSGNNSLTGNAGPDFLDSGSGNDSLTGNAGNDTLLGGSGNDSLFGNAGNDTLLGGSGNDLIVGGAGADSLTGGSGVDTFRFALTDSLLPNIDRIFDLQIGTDIFDGPNAVSAANLRKLGSAASLSATNVAALLNTSNFAANGAATFTVGSSRFVALNDGIAGFQAATDAVIDITGFNGNINNLAIT</sequence>
<dbReference type="InterPro" id="IPR048165">
    <property type="entry name" value="Bluetail_dom"/>
</dbReference>
<dbReference type="Gene3D" id="2.150.10.10">
    <property type="entry name" value="Serralysin-like metalloprotease, C-terminal"/>
    <property type="match status" value="2"/>
</dbReference>
<dbReference type="NCBIfam" id="TIGR01965">
    <property type="entry name" value="VCBS_repeat"/>
    <property type="match status" value="3"/>
</dbReference>
<dbReference type="InterPro" id="IPR011049">
    <property type="entry name" value="Serralysin-like_metalloprot_C"/>
</dbReference>
<dbReference type="InterPro" id="IPR006626">
    <property type="entry name" value="PbH1"/>
</dbReference>
<dbReference type="Gene3D" id="2.60.40.2030">
    <property type="match status" value="1"/>
</dbReference>
<dbReference type="PRINTS" id="PR00313">
    <property type="entry name" value="CABNDNGRPT"/>
</dbReference>
<feature type="compositionally biased region" description="Polar residues" evidence="1">
    <location>
        <begin position="1413"/>
        <end position="1425"/>
    </location>
</feature>
<dbReference type="InterPro" id="IPR018511">
    <property type="entry name" value="Hemolysin-typ_Ca-bd_CS"/>
</dbReference>
<accession>A0A9Q6ELB9</accession>
<protein>
    <recommendedName>
        <fullName evidence="4">Tandem-95 repeat protein</fullName>
    </recommendedName>
</protein>
<comment type="caution">
    <text evidence="2">The sequence shown here is derived from an EMBL/GenBank/DDBJ whole genome shotgun (WGS) entry which is preliminary data.</text>
</comment>
<dbReference type="InterPro" id="IPR013783">
    <property type="entry name" value="Ig-like_fold"/>
</dbReference>
<gene>
    <name evidence="2" type="ORF">VF08_13195</name>
</gene>
<dbReference type="SUPFAM" id="SSF141072">
    <property type="entry name" value="CalX-like"/>
    <property type="match status" value="1"/>
</dbReference>
<dbReference type="SUPFAM" id="SSF51120">
    <property type="entry name" value="beta-Roll"/>
    <property type="match status" value="1"/>
</dbReference>
<name>A0A9Q6ELB9_NOSLI</name>
<dbReference type="PROSITE" id="PS00330">
    <property type="entry name" value="HEMOLYSIN_CALCIUM"/>
    <property type="match status" value="3"/>
</dbReference>
<dbReference type="Proteomes" id="UP000222310">
    <property type="component" value="Unassembled WGS sequence"/>
</dbReference>
<dbReference type="Pfam" id="PF17963">
    <property type="entry name" value="Big_9"/>
    <property type="match status" value="2"/>
</dbReference>